<dbReference type="AlphaFoldDB" id="A0A7D6CH12"/>
<dbReference type="Pfam" id="PF13649">
    <property type="entry name" value="Methyltransf_25"/>
    <property type="match status" value="1"/>
</dbReference>
<accession>A0A7D6CH12</accession>
<dbReference type="EMBL" id="CP058905">
    <property type="protein sequence ID" value="QLK01336.1"/>
    <property type="molecule type" value="Genomic_DNA"/>
</dbReference>
<gene>
    <name evidence="5" type="ORF">HZU44_10775</name>
</gene>
<reference evidence="5" key="1">
    <citation type="submission" date="2020-08" db="EMBL/GenBank/DDBJ databases">
        <title>A bifunctional nitrone conjugated secondary metabolite targeting the ribosome.</title>
        <authorList>
            <person name="Limbrick E.M."/>
            <person name="Graf M."/>
            <person name="Derewacz D.K."/>
            <person name="Nguyen F."/>
            <person name="Spraggins J.M."/>
            <person name="Wieland M."/>
            <person name="Ynigez-Gutierrez A.E."/>
            <person name="Reisman B.J."/>
            <person name="Zinshteyn B."/>
            <person name="McCulloch K."/>
            <person name="Iverson T.M."/>
            <person name="Green R."/>
            <person name="Wilson D.N."/>
            <person name="Bachmann B.O."/>
        </authorList>
    </citation>
    <scope>NUCLEOTIDE SEQUENCE</scope>
    <source>
        <strain evidence="5">Africana</strain>
    </source>
</reference>
<dbReference type="PANTHER" id="PTHR43464:SF19">
    <property type="entry name" value="UBIQUINONE BIOSYNTHESIS O-METHYLTRANSFERASE, MITOCHONDRIAL"/>
    <property type="match status" value="1"/>
</dbReference>
<dbReference type="SUPFAM" id="SSF53335">
    <property type="entry name" value="S-adenosyl-L-methionine-dependent methyltransferases"/>
    <property type="match status" value="1"/>
</dbReference>
<dbReference type="InterPro" id="IPR029063">
    <property type="entry name" value="SAM-dependent_MTases_sf"/>
</dbReference>
<dbReference type="PANTHER" id="PTHR43464">
    <property type="entry name" value="METHYLTRANSFERASE"/>
    <property type="match status" value="1"/>
</dbReference>
<dbReference type="GO" id="GO:0008168">
    <property type="term" value="F:methyltransferase activity"/>
    <property type="evidence" value="ECO:0007669"/>
    <property type="project" value="UniProtKB-KW"/>
</dbReference>
<dbReference type="InterPro" id="IPR000182">
    <property type="entry name" value="GNAT_dom"/>
</dbReference>
<dbReference type="Pfam" id="PF00583">
    <property type="entry name" value="Acetyltransf_1"/>
    <property type="match status" value="1"/>
</dbReference>
<evidence type="ECO:0000313" key="5">
    <source>
        <dbReference type="EMBL" id="QLK01336.1"/>
    </source>
</evidence>
<dbReference type="GO" id="GO:0016747">
    <property type="term" value="F:acyltransferase activity, transferring groups other than amino-acyl groups"/>
    <property type="evidence" value="ECO:0007669"/>
    <property type="project" value="InterPro"/>
</dbReference>
<sequence length="423" mass="45828">MFALHNGLPRQGPGSETTTRRLLALAGPLPEHPRVLDLGCGTGPAALLLAAEAGAQVAAVDLHQPFLDELAAVAAARRITSITTARLSMADLPFPDRSFDLVWAEGSVYNIGFDTALASGRRLLAPSGALVVTECEWGTDTPSIAARTYWGRHYPLRTRAANIAAAEAAGYTVEGVYELPDNDWFDDYYTLLTERVETAPARPGMAEAVTATREEIPLRRRHGTDYRYTGYVLRPVTQSPRTHTHEEPYPAMTTRIWRTRLEAGPDDRAAIRRINLSAFPGPLEADLVDALREDRQAWLPWSSWIAEDPNGAPAGFALLTRCHVDGVPALALGPCSVLPEQQRTGAGSAAIRAALDAARAADENLVLVLGHAPYYPRFGFTPASGYGIRPPFDVPDENMMALVFDPARPVPRGTIRYAAAFGV</sequence>
<dbReference type="InterPro" id="IPR041698">
    <property type="entry name" value="Methyltransf_25"/>
</dbReference>
<protein>
    <submittedName>
        <fullName evidence="5">GNAT family N-acetyltransferase</fullName>
    </submittedName>
</protein>
<dbReference type="GO" id="GO:0032259">
    <property type="term" value="P:methylation"/>
    <property type="evidence" value="ECO:0007669"/>
    <property type="project" value="UniProtKB-KW"/>
</dbReference>
<keyword evidence="1" id="KW-0489">Methyltransferase</keyword>
<evidence type="ECO:0000256" key="3">
    <source>
        <dbReference type="ARBA" id="ARBA00022691"/>
    </source>
</evidence>
<dbReference type="PROSITE" id="PS51186">
    <property type="entry name" value="GNAT"/>
    <property type="match status" value="1"/>
</dbReference>
<feature type="domain" description="N-acetyltransferase" evidence="4">
    <location>
        <begin position="252"/>
        <end position="401"/>
    </location>
</feature>
<keyword evidence="2 5" id="KW-0808">Transferase</keyword>
<proteinExistence type="predicted"/>
<organism evidence="5">
    <name type="scientific">Micromonospora carbonacea</name>
    <dbReference type="NCBI Taxonomy" id="47853"/>
    <lineage>
        <taxon>Bacteria</taxon>
        <taxon>Bacillati</taxon>
        <taxon>Actinomycetota</taxon>
        <taxon>Actinomycetes</taxon>
        <taxon>Micromonosporales</taxon>
        <taxon>Micromonosporaceae</taxon>
        <taxon>Micromonospora</taxon>
    </lineage>
</organism>
<dbReference type="Gene3D" id="3.40.50.150">
    <property type="entry name" value="Vaccinia Virus protein VP39"/>
    <property type="match status" value="1"/>
</dbReference>
<evidence type="ECO:0000256" key="2">
    <source>
        <dbReference type="ARBA" id="ARBA00022679"/>
    </source>
</evidence>
<evidence type="ECO:0000259" key="4">
    <source>
        <dbReference type="PROSITE" id="PS51186"/>
    </source>
</evidence>
<name>A0A7D6CH12_9ACTN</name>
<evidence type="ECO:0000256" key="1">
    <source>
        <dbReference type="ARBA" id="ARBA00022603"/>
    </source>
</evidence>
<dbReference type="SUPFAM" id="SSF55729">
    <property type="entry name" value="Acyl-CoA N-acyltransferases (Nat)"/>
    <property type="match status" value="1"/>
</dbReference>
<dbReference type="CDD" id="cd02440">
    <property type="entry name" value="AdoMet_MTases"/>
    <property type="match status" value="1"/>
</dbReference>
<dbReference type="Gene3D" id="3.40.630.30">
    <property type="match status" value="1"/>
</dbReference>
<dbReference type="InterPro" id="IPR016181">
    <property type="entry name" value="Acyl_CoA_acyltransferase"/>
</dbReference>
<keyword evidence="3" id="KW-0949">S-adenosyl-L-methionine</keyword>